<proteinExistence type="inferred from homology"/>
<feature type="domain" description="RNA polymerase II assembly factor Rtp1 C-terminal" evidence="4">
    <location>
        <begin position="545"/>
        <end position="643"/>
    </location>
</feature>
<dbReference type="GO" id="GO:0009306">
    <property type="term" value="P:protein secretion"/>
    <property type="evidence" value="ECO:0007669"/>
    <property type="project" value="TreeGrafter"/>
</dbReference>
<dbReference type="InterPro" id="IPR019451">
    <property type="entry name" value="Rtp1_C1"/>
</dbReference>
<accession>A0A8H4WAT2</accession>
<dbReference type="EMBL" id="JAAMPI010000031">
    <property type="protein sequence ID" value="KAF4637199.1"/>
    <property type="molecule type" value="Genomic_DNA"/>
</dbReference>
<dbReference type="PANTHER" id="PTHR20959">
    <property type="entry name" value="TRANSPORT AND GOLGI ORGANIZATION PROTEIN 6 FAMILY MEMBER"/>
    <property type="match status" value="1"/>
</dbReference>
<dbReference type="SUPFAM" id="SSF48371">
    <property type="entry name" value="ARM repeat"/>
    <property type="match status" value="1"/>
</dbReference>
<evidence type="ECO:0000256" key="1">
    <source>
        <dbReference type="ARBA" id="ARBA00005724"/>
    </source>
</evidence>
<name>A0A8H4WAT2_9HELO</name>
<evidence type="ECO:0000259" key="3">
    <source>
        <dbReference type="Pfam" id="PF10304"/>
    </source>
</evidence>
<comment type="caution">
    <text evidence="5">The sequence shown here is derived from an EMBL/GenBank/DDBJ whole genome shotgun (WGS) entry which is preliminary data.</text>
</comment>
<comment type="similarity">
    <text evidence="1">Belongs to the Tango6 family.</text>
</comment>
<evidence type="ECO:0000313" key="6">
    <source>
        <dbReference type="Proteomes" id="UP000566819"/>
    </source>
</evidence>
<dbReference type="InterPro" id="IPR016024">
    <property type="entry name" value="ARM-type_fold"/>
</dbReference>
<dbReference type="OrthoDB" id="39591at2759"/>
<evidence type="ECO:0000259" key="4">
    <source>
        <dbReference type="Pfam" id="PF10363"/>
    </source>
</evidence>
<gene>
    <name evidence="5" type="ORF">G7Y89_g881</name>
</gene>
<dbReference type="Proteomes" id="UP000566819">
    <property type="component" value="Unassembled WGS sequence"/>
</dbReference>
<keyword evidence="6" id="KW-1185">Reference proteome</keyword>
<evidence type="ECO:0000313" key="5">
    <source>
        <dbReference type="EMBL" id="KAF4637199.1"/>
    </source>
</evidence>
<dbReference type="InterPro" id="IPR039600">
    <property type="entry name" value="TANGO6/Rtp1"/>
</dbReference>
<dbReference type="Pfam" id="PF10304">
    <property type="entry name" value="RTP1_C2"/>
    <property type="match status" value="1"/>
</dbReference>
<feature type="region of interest" description="Disordered" evidence="2">
    <location>
        <begin position="70"/>
        <end position="92"/>
    </location>
</feature>
<dbReference type="AlphaFoldDB" id="A0A8H4WAT2"/>
<evidence type="ECO:0000256" key="2">
    <source>
        <dbReference type="SAM" id="MobiDB-lite"/>
    </source>
</evidence>
<reference evidence="5 6" key="1">
    <citation type="submission" date="2020-03" db="EMBL/GenBank/DDBJ databases">
        <title>Draft Genome Sequence of Cudoniella acicularis.</title>
        <authorList>
            <person name="Buettner E."/>
            <person name="Kellner H."/>
        </authorList>
    </citation>
    <scope>NUCLEOTIDE SEQUENCE [LARGE SCALE GENOMIC DNA]</scope>
    <source>
        <strain evidence="5 6">DSM 108380</strain>
    </source>
</reference>
<dbReference type="InterPro" id="IPR019414">
    <property type="entry name" value="Rtp1_C2"/>
</dbReference>
<organism evidence="5 6">
    <name type="scientific">Cudoniella acicularis</name>
    <dbReference type="NCBI Taxonomy" id="354080"/>
    <lineage>
        <taxon>Eukaryota</taxon>
        <taxon>Fungi</taxon>
        <taxon>Dikarya</taxon>
        <taxon>Ascomycota</taxon>
        <taxon>Pezizomycotina</taxon>
        <taxon>Leotiomycetes</taxon>
        <taxon>Helotiales</taxon>
        <taxon>Tricladiaceae</taxon>
        <taxon>Cudoniella</taxon>
    </lineage>
</organism>
<protein>
    <recommendedName>
        <fullName evidence="7">RNA polymerase II assembly factor Rtp1 C-terminal domain-containing protein</fullName>
    </recommendedName>
</protein>
<sequence>MEPAKKENQPPLVDNILRLGTLAFDPKLPEESRQQNQEEFNALLNRYHNQTISEKSANFFQHEKLSTHASLEPLGSARSRRATGGNEKRSGISHEALSAISKLLSSPPLGMAPEKWFSGIASQLFSLLQGEGEPEMEKAAAFVIGFGILGRKQYGAPGMPGWGAFVEPIMRCIDPASVENTSWQTPSKEEILTLGSPKILVQPTELAKALRNLSTLLTSHPHPSLSKRLLRPILLPLWSLASWPQDTEAIENMFRKPAREMLKILIQLSPSGKDSLAKNGQTSSTDILSIILQNLTFTGRSESDKKYWRYITNKDGGIQIQEQNPDEINSTDRKLDLAVIDNATDKFISFMGLFENTPDFNVEISILFMALCSKWLFRKEPRERETVLTRLESKEDDIGKFESRLIEAKVMQKMMIAFPDKLVNDSNQVLDLVRQVLLDFTASDRVGRDGDDAVSVALSLLNIVLTSPNFRGGQENTNLESIQSSLTAISQMNHQDITTTARNLLLLLKFRATVDKSETTPSTTRTDQQLEERKSYSLALSYLTATDSPPPVRVQGLELISTLIRSNNSILDIPALLVLFSSVLQDEDEYIYLRAIQSFIQLSQRHPRAVTKDLIERYVDSNEDCDLDQRLRLGEALLQVIQNNPLSFTGETAQSVSKGLLFIASRRGYRPKTEKEQQRALKTKQKENAEAEEAWDGDIPQIFDDEINDETKILSEIVSGWESNRGSEDVRIRASALSILGEAMEANIAGLSSNVVAKAIDTSIHILTLELSPSTAIIRRSAILLIMHFVKALDTARSEGKKLGFGFVGQSLADVSRILGYVEETDTDRLVRQHARDVVEGLGAWEMNSLVPSGVQQTELRELAGLQIRPGGGNVDGKMRPRIEEIE</sequence>
<feature type="domain" description="RNA polymerase II assembly factor Rtp1 C-terminal" evidence="3">
    <location>
        <begin position="812"/>
        <end position="842"/>
    </location>
</feature>
<dbReference type="PANTHER" id="PTHR20959:SF1">
    <property type="entry name" value="TRANSPORT AND GOLGI ORGANIZATION PROTEIN 6 HOMOLOG"/>
    <property type="match status" value="1"/>
</dbReference>
<dbReference type="Pfam" id="PF10363">
    <property type="entry name" value="RTP1_C1"/>
    <property type="match status" value="1"/>
</dbReference>
<evidence type="ECO:0008006" key="7">
    <source>
        <dbReference type="Google" id="ProtNLM"/>
    </source>
</evidence>